<keyword evidence="5 8" id="KW-0812">Transmembrane</keyword>
<keyword evidence="7 8" id="KW-0472">Membrane</keyword>
<proteinExistence type="inferred from homology"/>
<comment type="caution">
    <text evidence="9">The sequence shown here is derived from an EMBL/GenBank/DDBJ whole genome shotgun (WGS) entry which is preliminary data.</text>
</comment>
<dbReference type="PANTHER" id="PTHR16119:SF17">
    <property type="entry name" value="TRANSMEMBRANE PROTEIN 144"/>
    <property type="match status" value="1"/>
</dbReference>
<evidence type="ECO:0000313" key="10">
    <source>
        <dbReference type="Proteomes" id="UP000767392"/>
    </source>
</evidence>
<evidence type="ECO:0000256" key="4">
    <source>
        <dbReference type="ARBA" id="ARBA00022597"/>
    </source>
</evidence>
<feature type="transmembrane region" description="Helical" evidence="8">
    <location>
        <begin position="90"/>
        <end position="114"/>
    </location>
</feature>
<dbReference type="SUPFAM" id="SSF103481">
    <property type="entry name" value="Multidrug resistance efflux transporter EmrE"/>
    <property type="match status" value="1"/>
</dbReference>
<evidence type="ECO:0000256" key="3">
    <source>
        <dbReference type="ARBA" id="ARBA00022448"/>
    </source>
</evidence>
<keyword evidence="4" id="KW-0762">Sugar transport</keyword>
<evidence type="ECO:0000256" key="6">
    <source>
        <dbReference type="ARBA" id="ARBA00022989"/>
    </source>
</evidence>
<dbReference type="PANTHER" id="PTHR16119">
    <property type="entry name" value="TRANSMEMBRANE PROTEIN 144"/>
    <property type="match status" value="1"/>
</dbReference>
<name>A0ABY2YUF9_9LACO</name>
<protein>
    <submittedName>
        <fullName evidence="9">Ribose uptake protein RbsU</fullName>
    </submittedName>
</protein>
<feature type="transmembrane region" description="Helical" evidence="8">
    <location>
        <begin position="187"/>
        <end position="206"/>
    </location>
</feature>
<evidence type="ECO:0000256" key="1">
    <source>
        <dbReference type="ARBA" id="ARBA00004651"/>
    </source>
</evidence>
<gene>
    <name evidence="9" type="ORF">DY048_01210</name>
</gene>
<feature type="transmembrane region" description="Helical" evidence="8">
    <location>
        <begin position="35"/>
        <end position="56"/>
    </location>
</feature>
<organism evidence="9 10">
    <name type="scientific">Apilactobacillus timberlakei</name>
    <dbReference type="NCBI Taxonomy" id="2008380"/>
    <lineage>
        <taxon>Bacteria</taxon>
        <taxon>Bacillati</taxon>
        <taxon>Bacillota</taxon>
        <taxon>Bacilli</taxon>
        <taxon>Lactobacillales</taxon>
        <taxon>Lactobacillaceae</taxon>
        <taxon>Apilactobacillus</taxon>
    </lineage>
</organism>
<dbReference type="Proteomes" id="UP000767392">
    <property type="component" value="Unassembled WGS sequence"/>
</dbReference>
<keyword evidence="3" id="KW-0813">Transport</keyword>
<comment type="similarity">
    <text evidence="2">Belongs to the GRP transporter (TC 2.A.7.5) family.</text>
</comment>
<comment type="subcellular location">
    <subcellularLocation>
        <location evidence="1">Cell membrane</location>
        <topology evidence="1">Multi-pass membrane protein</topology>
    </subcellularLocation>
</comment>
<feature type="transmembrane region" description="Helical" evidence="8">
    <location>
        <begin position="276"/>
        <end position="293"/>
    </location>
</feature>
<feature type="transmembrane region" description="Helical" evidence="8">
    <location>
        <begin position="157"/>
        <end position="175"/>
    </location>
</feature>
<sequence length="296" mass="32659">MILECLGLNILIGLIPALLWGIQPIILLKARGSTINQLCGTVYGAFIVSLIVYLIYRPEISMRPFILCLVSGMCWTFGQMTQYQAFKSMGIALGTPLSTAMQLIGNPITAVILFQEWPTAMDKYKGFFALLVIIIGIILITKNGKQDVPESNHRYKYGFWILFIGTFGYIGYSAFPRLANVSGSDAIFPQAIGMVIAAIIFSSFITEYRMQKPLFSKFSFENILLGFIFGIAAFAYLVSIKLNGVATGFTLTQMDVVVATLGGMILFHEVKGKRNIFFTLLGLLIIILGGILIQTI</sequence>
<evidence type="ECO:0000256" key="8">
    <source>
        <dbReference type="SAM" id="Phobius"/>
    </source>
</evidence>
<keyword evidence="10" id="KW-1185">Reference proteome</keyword>
<reference evidence="9 10" key="1">
    <citation type="submission" date="2018-08" db="EMBL/GenBank/DDBJ databases">
        <title>Comparative genomics of wild bee and flower associated Lactobacillus reveals potential adaptation to the bee host.</title>
        <authorList>
            <person name="Vuong H.Q."/>
            <person name="Mcfrederick Q.S."/>
        </authorList>
    </citation>
    <scope>NUCLEOTIDE SEQUENCE [LARGE SCALE GENOMIC DNA]</scope>
    <source>
        <strain evidence="9 10">HV_04</strain>
    </source>
</reference>
<feature type="transmembrane region" description="Helical" evidence="8">
    <location>
        <begin position="126"/>
        <end position="145"/>
    </location>
</feature>
<dbReference type="EMBL" id="QUAM01000001">
    <property type="protein sequence ID" value="TPR16110.1"/>
    <property type="molecule type" value="Genomic_DNA"/>
</dbReference>
<keyword evidence="6 8" id="KW-1133">Transmembrane helix</keyword>
<dbReference type="InterPro" id="IPR037185">
    <property type="entry name" value="EmrE-like"/>
</dbReference>
<feature type="transmembrane region" description="Helical" evidence="8">
    <location>
        <begin position="6"/>
        <end position="28"/>
    </location>
</feature>
<feature type="transmembrane region" description="Helical" evidence="8">
    <location>
        <begin position="218"/>
        <end position="238"/>
    </location>
</feature>
<dbReference type="Pfam" id="PF06800">
    <property type="entry name" value="Sugar_transport"/>
    <property type="match status" value="1"/>
</dbReference>
<evidence type="ECO:0000256" key="7">
    <source>
        <dbReference type="ARBA" id="ARBA00023136"/>
    </source>
</evidence>
<dbReference type="InterPro" id="IPR010651">
    <property type="entry name" value="Sugar_transport"/>
</dbReference>
<feature type="transmembrane region" description="Helical" evidence="8">
    <location>
        <begin position="244"/>
        <end position="267"/>
    </location>
</feature>
<evidence type="ECO:0000313" key="9">
    <source>
        <dbReference type="EMBL" id="TPR16110.1"/>
    </source>
</evidence>
<evidence type="ECO:0000256" key="5">
    <source>
        <dbReference type="ARBA" id="ARBA00022692"/>
    </source>
</evidence>
<evidence type="ECO:0000256" key="2">
    <source>
        <dbReference type="ARBA" id="ARBA00006117"/>
    </source>
</evidence>
<accession>A0ABY2YUF9</accession>